<dbReference type="PANTHER" id="PTHR12022">
    <property type="entry name" value="UBIQUINOL-CYTOCHROME C REDUCTASE COMPLEX 14 KD PROTEIN"/>
    <property type="match status" value="1"/>
</dbReference>
<dbReference type="WBParaSite" id="ALUE_0001323301-mRNA-1">
    <property type="protein sequence ID" value="ALUE_0001323301-mRNA-1"/>
    <property type="gene ID" value="ALUE_0001323301"/>
</dbReference>
<evidence type="ECO:0000256" key="6">
    <source>
        <dbReference type="ARBA" id="ARBA00022792"/>
    </source>
</evidence>
<protein>
    <recommendedName>
        <fullName evidence="3">Cytochrome b-c1 complex subunit 7</fullName>
    </recommendedName>
    <alternativeName>
        <fullName evidence="10">Complex III subunit VII</fullName>
    </alternativeName>
    <alternativeName>
        <fullName evidence="11">Ubiquinol-cytochrome c reductase complex 14 kDa protein</fullName>
    </alternativeName>
</protein>
<dbReference type="AlphaFoldDB" id="A0A0M3I7P1"/>
<evidence type="ECO:0000256" key="9">
    <source>
        <dbReference type="ARBA" id="ARBA00023136"/>
    </source>
</evidence>
<evidence type="ECO:0000256" key="8">
    <source>
        <dbReference type="ARBA" id="ARBA00023128"/>
    </source>
</evidence>
<name>A0A0M3I7P1_ASCLU</name>
<evidence type="ECO:0000256" key="11">
    <source>
        <dbReference type="ARBA" id="ARBA00032927"/>
    </source>
</evidence>
<evidence type="ECO:0000256" key="3">
    <source>
        <dbReference type="ARBA" id="ARBA00016323"/>
    </source>
</evidence>
<evidence type="ECO:0000256" key="7">
    <source>
        <dbReference type="ARBA" id="ARBA00022982"/>
    </source>
</evidence>
<dbReference type="InterPro" id="IPR003197">
    <property type="entry name" value="QCR7"/>
</dbReference>
<dbReference type="FunFam" id="1.10.1090.10:FF:000004">
    <property type="entry name" value="Probable cytochrome b-c1 complex subunit 7"/>
    <property type="match status" value="1"/>
</dbReference>
<dbReference type="GO" id="GO:0005743">
    <property type="term" value="C:mitochondrial inner membrane"/>
    <property type="evidence" value="ECO:0007669"/>
    <property type="project" value="UniProtKB-SubCell"/>
</dbReference>
<comment type="subunit">
    <text evidence="12">Component of the ubiquinol-cytochrome c oxidoreductase (cytochrome b-c1 complex, complex III, CIII), a multisubunit enzyme composed of 3 respiratory subunits cytochrome b, cytochrome c1 and Rieske protein, 2 core protein subunits, and additional low-molecular weight protein subunits. The complex exists as an obligatory dimer and forms supercomplexes (SCs) in the inner mitochondrial membrane with cytochrome c oxidase (complex IV, CIV).</text>
</comment>
<accession>A0A0M3I7P1</accession>
<dbReference type="Pfam" id="PF02271">
    <property type="entry name" value="UCR_14kD"/>
    <property type="match status" value="1"/>
</dbReference>
<evidence type="ECO:0000256" key="2">
    <source>
        <dbReference type="ARBA" id="ARBA00008554"/>
    </source>
</evidence>
<keyword evidence="13" id="KW-1185">Reference proteome</keyword>
<evidence type="ECO:0000256" key="10">
    <source>
        <dbReference type="ARBA" id="ARBA00031021"/>
    </source>
</evidence>
<dbReference type="Gene3D" id="1.10.1090.10">
    <property type="entry name" value="Cytochrome b-c1 complex subunit 7"/>
    <property type="match status" value="1"/>
</dbReference>
<dbReference type="SUPFAM" id="SSF81524">
    <property type="entry name" value="14 kDa protein of cytochrome bc1 complex (Ubiquinol-cytochrome c reductase)"/>
    <property type="match status" value="1"/>
</dbReference>
<organism evidence="13 14">
    <name type="scientific">Ascaris lumbricoides</name>
    <name type="common">Giant roundworm</name>
    <dbReference type="NCBI Taxonomy" id="6252"/>
    <lineage>
        <taxon>Eukaryota</taxon>
        <taxon>Metazoa</taxon>
        <taxon>Ecdysozoa</taxon>
        <taxon>Nematoda</taxon>
        <taxon>Chromadorea</taxon>
        <taxon>Rhabditida</taxon>
        <taxon>Spirurina</taxon>
        <taxon>Ascaridomorpha</taxon>
        <taxon>Ascaridoidea</taxon>
        <taxon>Ascarididae</taxon>
        <taxon>Ascaris</taxon>
    </lineage>
</organism>
<evidence type="ECO:0000256" key="5">
    <source>
        <dbReference type="ARBA" id="ARBA00022660"/>
    </source>
</evidence>
<keyword evidence="6" id="KW-0999">Mitochondrion inner membrane</keyword>
<reference evidence="14" key="1">
    <citation type="submission" date="2017-02" db="UniProtKB">
        <authorList>
            <consortium name="WormBaseParasite"/>
        </authorList>
    </citation>
    <scope>IDENTIFICATION</scope>
</reference>
<dbReference type="GO" id="GO:0045275">
    <property type="term" value="C:respiratory chain complex III"/>
    <property type="evidence" value="ECO:0007669"/>
    <property type="project" value="InterPro"/>
</dbReference>
<evidence type="ECO:0000313" key="14">
    <source>
        <dbReference type="WBParaSite" id="ALUE_0001323301-mRNA-1"/>
    </source>
</evidence>
<keyword evidence="4" id="KW-0813">Transport</keyword>
<dbReference type="Proteomes" id="UP000036681">
    <property type="component" value="Unplaced"/>
</dbReference>
<dbReference type="PANTHER" id="PTHR12022:SF0">
    <property type="entry name" value="CYTOCHROME B-C1 COMPLEX SUBUNIT 7"/>
    <property type="match status" value="1"/>
</dbReference>
<evidence type="ECO:0000256" key="1">
    <source>
        <dbReference type="ARBA" id="ARBA00004443"/>
    </source>
</evidence>
<dbReference type="InterPro" id="IPR036544">
    <property type="entry name" value="QCR7_sf"/>
</dbReference>
<proteinExistence type="inferred from homology"/>
<evidence type="ECO:0000256" key="4">
    <source>
        <dbReference type="ARBA" id="ARBA00022448"/>
    </source>
</evidence>
<sequence>MLKATGSITKVCRNTEQDACFKGNFCCIEPLFPDGFFRAARYISWHYLWGGREYGLLFHDQYFEPAPEVTEALRRLNLKEPWLFDQRKIRLSQAHTLAMHGERLPKDKWTKWEEETWYLKPYLDEIEAEKKARAESSGLVPGFWLRRKH</sequence>
<keyword evidence="5" id="KW-0679">Respiratory chain</keyword>
<keyword evidence="7" id="KW-0249">Electron transport</keyword>
<comment type="similarity">
    <text evidence="2">Belongs to the UQCRB/QCR7 family.</text>
</comment>
<keyword evidence="9" id="KW-0472">Membrane</keyword>
<evidence type="ECO:0000313" key="13">
    <source>
        <dbReference type="Proteomes" id="UP000036681"/>
    </source>
</evidence>
<evidence type="ECO:0000256" key="12">
    <source>
        <dbReference type="ARBA" id="ARBA00038521"/>
    </source>
</evidence>
<dbReference type="GO" id="GO:0006122">
    <property type="term" value="P:mitochondrial electron transport, ubiquinol to cytochrome c"/>
    <property type="evidence" value="ECO:0007669"/>
    <property type="project" value="InterPro"/>
</dbReference>
<keyword evidence="8" id="KW-0496">Mitochondrion</keyword>
<comment type="subcellular location">
    <subcellularLocation>
        <location evidence="1">Mitochondrion inner membrane</location>
        <topology evidence="1">Peripheral membrane protein</topology>
        <orientation evidence="1">Matrix side</orientation>
    </subcellularLocation>
</comment>